<dbReference type="SUPFAM" id="SSF53756">
    <property type="entry name" value="UDP-Glycosyltransferase/glycogen phosphorylase"/>
    <property type="match status" value="1"/>
</dbReference>
<accession>Q7MQM1</accession>
<reference evidence="2 3" key="1">
    <citation type="journal article" date="2003" name="Proc. Natl. Acad. Sci. U.S.A.">
        <title>Complete genome sequence and analysis of Wolinella succinogenes.</title>
        <authorList>
            <person name="Baar C."/>
            <person name="Eppinger M."/>
            <person name="Raddatz G."/>
            <person name="Simon JM."/>
            <person name="Lanz C."/>
            <person name="Klimmek O."/>
            <person name="Nandakumar R."/>
            <person name="Gross R."/>
            <person name="Rosinus A."/>
            <person name="Keller H."/>
            <person name="Jagtap P."/>
            <person name="Linke B."/>
            <person name="Meyer F."/>
            <person name="Lederer H."/>
            <person name="Schuster S.C."/>
        </authorList>
    </citation>
    <scope>NUCLEOTIDE SEQUENCE [LARGE SCALE GENOMIC DNA]</scope>
    <source>
        <strain evidence="3">ATCC 29543 / DSM 1740 / CCUG 13145 / JCM 31913 / LMG 7466 / NCTC 11488 / FDC 602W</strain>
    </source>
</reference>
<dbReference type="Gene3D" id="3.40.50.2000">
    <property type="entry name" value="Glycogen Phosphorylase B"/>
    <property type="match status" value="2"/>
</dbReference>
<dbReference type="STRING" id="273121.WS2190"/>
<dbReference type="KEGG" id="wsu:WS2190"/>
<organism evidence="3">
    <name type="scientific">Wolinella succinogenes (strain ATCC 29543 / DSM 1740 / CCUG 13145 / JCM 31913 / LMG 7466 / NCTC 11488 / FDC 602W)</name>
    <name type="common">Vibrio succinogenes</name>
    <dbReference type="NCBI Taxonomy" id="273121"/>
    <lineage>
        <taxon>Bacteria</taxon>
        <taxon>Pseudomonadati</taxon>
        <taxon>Campylobacterota</taxon>
        <taxon>Epsilonproteobacteria</taxon>
        <taxon>Campylobacterales</taxon>
        <taxon>Helicobacteraceae</taxon>
        <taxon>Wolinella</taxon>
    </lineage>
</organism>
<evidence type="ECO:0000313" key="3">
    <source>
        <dbReference type="Proteomes" id="UP000000422"/>
    </source>
</evidence>
<dbReference type="GO" id="GO:0016757">
    <property type="term" value="F:glycosyltransferase activity"/>
    <property type="evidence" value="ECO:0007669"/>
    <property type="project" value="UniProtKB-ARBA"/>
</dbReference>
<dbReference type="InterPro" id="IPR028098">
    <property type="entry name" value="Glyco_trans_4-like_N"/>
</dbReference>
<dbReference type="eggNOG" id="COG0438">
    <property type="taxonomic scope" value="Bacteria"/>
</dbReference>
<dbReference type="HOGENOM" id="CLU_059883_0_0_7"/>
<sequence length="380" mass="44289">MSKILILHFHSHKTQPRAYREYEALRGLYELEGMGYERGDFEGIEFVALKKPKWGLAKRLLQRFWLLLRQYERVYWNLPQVKQAIVALHERSFDLIIAHDAEAIPVALRYGKGAKVVANMHEYAPREFEHDFWWRFYFAPYKRYLCKRYLPKAGVVLAIGEGIAHEYQKNFGVNPKVWSNAAKYFEIKPAPLSGSAIRLIHHGLANPDRQIELMIEMMDHVDGRFVLDLMLVFVNSNKEYYQKLEKMTLERQNVRLIPPVAPEEIVPFTNAYDIGLFLCPPTTFNLELCLPNKFFEFIQARLAIAIGPSLEMARIVQKENLGIISKDFTPLSMAKALNQLTHEEILAYKQNADRAAKIYNAKENEKILQEVMEKVLKEDQ</sequence>
<feature type="domain" description="Glycosyltransferase subfamily 4-like N-terminal" evidence="1">
    <location>
        <begin position="68"/>
        <end position="180"/>
    </location>
</feature>
<dbReference type="RefSeq" id="WP_011139963.1">
    <property type="nucleotide sequence ID" value="NC_005090.1"/>
</dbReference>
<evidence type="ECO:0000259" key="1">
    <source>
        <dbReference type="Pfam" id="PF13439"/>
    </source>
</evidence>
<dbReference type="EMBL" id="BX571662">
    <property type="protein sequence ID" value="CAE11181.1"/>
    <property type="molecule type" value="Genomic_DNA"/>
</dbReference>
<dbReference type="AlphaFoldDB" id="Q7MQM1"/>
<protein>
    <recommendedName>
        <fullName evidence="1">Glycosyltransferase subfamily 4-like N-terminal domain-containing protein</fullName>
    </recommendedName>
</protein>
<dbReference type="Pfam" id="PF13439">
    <property type="entry name" value="Glyco_transf_4"/>
    <property type="match status" value="1"/>
</dbReference>
<proteinExistence type="predicted"/>
<name>Q7MQM1_WOLSU</name>
<evidence type="ECO:0000313" key="2">
    <source>
        <dbReference type="EMBL" id="CAE11181.1"/>
    </source>
</evidence>
<gene>
    <name evidence="2" type="ordered locus">WS2190</name>
</gene>
<dbReference type="Proteomes" id="UP000000422">
    <property type="component" value="Chromosome"/>
</dbReference>
<keyword evidence="3" id="KW-1185">Reference proteome</keyword>